<accession>A0ABP5TMZ7</accession>
<dbReference type="SUPFAM" id="SSF52129">
    <property type="entry name" value="Caspase-like"/>
    <property type="match status" value="1"/>
</dbReference>
<organism evidence="3 4">
    <name type="scientific">Dactylosporangium salmoneum</name>
    <dbReference type="NCBI Taxonomy" id="53361"/>
    <lineage>
        <taxon>Bacteria</taxon>
        <taxon>Bacillati</taxon>
        <taxon>Actinomycetota</taxon>
        <taxon>Actinomycetes</taxon>
        <taxon>Micromonosporales</taxon>
        <taxon>Micromonosporaceae</taxon>
        <taxon>Dactylosporangium</taxon>
    </lineage>
</organism>
<feature type="domain" description="Peptidase C14 caspase" evidence="2">
    <location>
        <begin position="2"/>
        <end position="250"/>
    </location>
</feature>
<dbReference type="PANTHER" id="PTHR48104:SF30">
    <property type="entry name" value="METACASPASE-1"/>
    <property type="match status" value="1"/>
</dbReference>
<evidence type="ECO:0000256" key="1">
    <source>
        <dbReference type="SAM" id="MobiDB-lite"/>
    </source>
</evidence>
<dbReference type="InterPro" id="IPR050452">
    <property type="entry name" value="Metacaspase"/>
</dbReference>
<reference evidence="4" key="1">
    <citation type="journal article" date="2019" name="Int. J. Syst. Evol. Microbiol.">
        <title>The Global Catalogue of Microorganisms (GCM) 10K type strain sequencing project: providing services to taxonomists for standard genome sequencing and annotation.</title>
        <authorList>
            <consortium name="The Broad Institute Genomics Platform"/>
            <consortium name="The Broad Institute Genome Sequencing Center for Infectious Disease"/>
            <person name="Wu L."/>
            <person name="Ma J."/>
        </authorList>
    </citation>
    <scope>NUCLEOTIDE SEQUENCE [LARGE SCALE GENOMIC DNA]</scope>
    <source>
        <strain evidence="4">JCM 3272</strain>
    </source>
</reference>
<feature type="region of interest" description="Disordered" evidence="1">
    <location>
        <begin position="240"/>
        <end position="261"/>
    </location>
</feature>
<proteinExistence type="predicted"/>
<dbReference type="InterPro" id="IPR011600">
    <property type="entry name" value="Pept_C14_caspase"/>
</dbReference>
<name>A0ABP5TMZ7_9ACTN</name>
<evidence type="ECO:0000259" key="2">
    <source>
        <dbReference type="Pfam" id="PF00656"/>
    </source>
</evidence>
<dbReference type="Pfam" id="PF00656">
    <property type="entry name" value="Peptidase_C14"/>
    <property type="match status" value="1"/>
</dbReference>
<keyword evidence="4" id="KW-1185">Reference proteome</keyword>
<dbReference type="Proteomes" id="UP001501444">
    <property type="component" value="Unassembled WGS sequence"/>
</dbReference>
<protein>
    <recommendedName>
        <fullName evidence="2">Peptidase C14 caspase domain-containing protein</fullName>
    </recommendedName>
</protein>
<dbReference type="Gene3D" id="3.40.50.1460">
    <property type="match status" value="1"/>
</dbReference>
<evidence type="ECO:0000313" key="3">
    <source>
        <dbReference type="EMBL" id="GAA2353761.1"/>
    </source>
</evidence>
<gene>
    <name evidence="3" type="ORF">GCM10010170_045310</name>
</gene>
<dbReference type="EMBL" id="BAAARV010000033">
    <property type="protein sequence ID" value="GAA2353761.1"/>
    <property type="molecule type" value="Genomic_DNA"/>
</dbReference>
<comment type="caution">
    <text evidence="3">The sequence shown here is derived from an EMBL/GenBank/DDBJ whole genome shotgun (WGS) entry which is preliminary data.</text>
</comment>
<dbReference type="RefSeq" id="WP_344614450.1">
    <property type="nucleotide sequence ID" value="NZ_BAAARV010000033.1"/>
</dbReference>
<dbReference type="InterPro" id="IPR029030">
    <property type="entry name" value="Caspase-like_dom_sf"/>
</dbReference>
<sequence length="261" mass="28057">MKLALCIGINDYPGTDNDLAGCRNDADDWSAALVARGFDTRRLLDADASGAAIREAIRDLLARSAAGDAVVITYSGHGTWVPDENGDEPDHRDEALCPWDTADNGPLVDDELHELFAAAAPGVRTVLISDSCHSGTLTRLHHPLGDHPGRARFLPPSSFLPPPQRLRAALTAGTPRPPDPRPTALLLAGCRDSEYSYDGEFNGRPNGAFTYVALTALAGLPESATYRDWLKAIRGRLPSQDYPQTPALQGTRAQLSWPVLS</sequence>
<feature type="compositionally biased region" description="Polar residues" evidence="1">
    <location>
        <begin position="241"/>
        <end position="254"/>
    </location>
</feature>
<dbReference type="PANTHER" id="PTHR48104">
    <property type="entry name" value="METACASPASE-4"/>
    <property type="match status" value="1"/>
</dbReference>
<evidence type="ECO:0000313" key="4">
    <source>
        <dbReference type="Proteomes" id="UP001501444"/>
    </source>
</evidence>